<evidence type="ECO:0000313" key="7">
    <source>
        <dbReference type="EMBL" id="NEZ55313.1"/>
    </source>
</evidence>
<dbReference type="Proteomes" id="UP000481033">
    <property type="component" value="Unassembled WGS sequence"/>
</dbReference>
<evidence type="ECO:0000313" key="8">
    <source>
        <dbReference type="Proteomes" id="UP000481033"/>
    </source>
</evidence>
<keyword evidence="5" id="KW-0411">Iron-sulfur</keyword>
<protein>
    <submittedName>
        <fullName evidence="7">Aromatic ring-hydroxylating dioxygenase subunit alpha</fullName>
    </submittedName>
</protein>
<keyword evidence="4" id="KW-0408">Iron</keyword>
<organism evidence="7 8">
    <name type="scientific">Adonisia turfae CCMR0081</name>
    <dbReference type="NCBI Taxonomy" id="2292702"/>
    <lineage>
        <taxon>Bacteria</taxon>
        <taxon>Bacillati</taxon>
        <taxon>Cyanobacteriota</taxon>
        <taxon>Adonisia</taxon>
        <taxon>Adonisia turfae</taxon>
    </lineage>
</organism>
<dbReference type="CDD" id="cd03469">
    <property type="entry name" value="Rieske_RO_Alpha_N"/>
    <property type="match status" value="1"/>
</dbReference>
<dbReference type="InterPro" id="IPR017941">
    <property type="entry name" value="Rieske_2Fe-2S"/>
</dbReference>
<keyword evidence="8" id="KW-1185">Reference proteome</keyword>
<dbReference type="PROSITE" id="PS51296">
    <property type="entry name" value="RIESKE"/>
    <property type="match status" value="1"/>
</dbReference>
<dbReference type="Pfam" id="PF19112">
    <property type="entry name" value="VanA_C"/>
    <property type="match status" value="1"/>
</dbReference>
<keyword evidence="2" id="KW-0479">Metal-binding</keyword>
<sequence length="338" mass="38516">MQFEDFWYVVALSTQLKPKTVLQRTVLDEWLVIFRGENGQPVALRDRCLHRNTRLSGGKVHQGQLQCPYHGWQYAPTGQVTKVPAEGEQFAANSNRCAKAYDTCEQDGYVYVRLRGGLETQPFAMPHFQTPGWETVRVINRFANNVTNCAENFIDIPHTVSVHPGIFRTARQQQLAMTVTRHQGSVTATYRNETNNLGWSRWFLNPQGHEICHRDSFHMPNVTSVEYTMGPHRRCFITSQSIPETENSTLVYTDVTFNYGIWNKLAKPLVRWTAQRIIDQDLGALGVQGDAIAKYGTHFHHTPADTIHIFVESIRDAIATGKDPRTLPDQSADITFWV</sequence>
<accession>A0A6M0RHG9</accession>
<feature type="domain" description="Rieske" evidence="6">
    <location>
        <begin position="7"/>
        <end position="112"/>
    </location>
</feature>
<keyword evidence="3" id="KW-0560">Oxidoreductase</keyword>
<evidence type="ECO:0000256" key="5">
    <source>
        <dbReference type="ARBA" id="ARBA00023014"/>
    </source>
</evidence>
<evidence type="ECO:0000256" key="1">
    <source>
        <dbReference type="ARBA" id="ARBA00022714"/>
    </source>
</evidence>
<dbReference type="GO" id="GO:0004497">
    <property type="term" value="F:monooxygenase activity"/>
    <property type="evidence" value="ECO:0007669"/>
    <property type="project" value="UniProtKB-ARBA"/>
</dbReference>
<dbReference type="GO" id="GO:0016705">
    <property type="term" value="F:oxidoreductase activity, acting on paired donors, with incorporation or reduction of molecular oxygen"/>
    <property type="evidence" value="ECO:0007669"/>
    <property type="project" value="UniProtKB-ARBA"/>
</dbReference>
<evidence type="ECO:0000256" key="4">
    <source>
        <dbReference type="ARBA" id="ARBA00023004"/>
    </source>
</evidence>
<evidence type="ECO:0000256" key="2">
    <source>
        <dbReference type="ARBA" id="ARBA00022723"/>
    </source>
</evidence>
<dbReference type="PANTHER" id="PTHR21266">
    <property type="entry name" value="IRON-SULFUR DOMAIN CONTAINING PROTEIN"/>
    <property type="match status" value="1"/>
</dbReference>
<evidence type="ECO:0000256" key="3">
    <source>
        <dbReference type="ARBA" id="ARBA00023002"/>
    </source>
</evidence>
<name>A0A6M0RHG9_9CYAN</name>
<dbReference type="GO" id="GO:0051213">
    <property type="term" value="F:dioxygenase activity"/>
    <property type="evidence" value="ECO:0007669"/>
    <property type="project" value="UniProtKB-KW"/>
</dbReference>
<dbReference type="Gene3D" id="3.90.380.10">
    <property type="entry name" value="Naphthalene 1,2-dioxygenase Alpha Subunit, Chain A, domain 1"/>
    <property type="match status" value="1"/>
</dbReference>
<dbReference type="InterPro" id="IPR050584">
    <property type="entry name" value="Cholesterol_7-desaturase"/>
</dbReference>
<dbReference type="Pfam" id="PF00355">
    <property type="entry name" value="Rieske"/>
    <property type="match status" value="1"/>
</dbReference>
<proteinExistence type="predicted"/>
<gene>
    <name evidence="7" type="ORF">DXZ20_06405</name>
</gene>
<dbReference type="SUPFAM" id="SSF50022">
    <property type="entry name" value="ISP domain"/>
    <property type="match status" value="1"/>
</dbReference>
<dbReference type="GO" id="GO:0046872">
    <property type="term" value="F:metal ion binding"/>
    <property type="evidence" value="ECO:0007669"/>
    <property type="project" value="UniProtKB-KW"/>
</dbReference>
<dbReference type="GO" id="GO:0051537">
    <property type="term" value="F:2 iron, 2 sulfur cluster binding"/>
    <property type="evidence" value="ECO:0007669"/>
    <property type="project" value="UniProtKB-KW"/>
</dbReference>
<evidence type="ECO:0000259" key="6">
    <source>
        <dbReference type="PROSITE" id="PS51296"/>
    </source>
</evidence>
<dbReference type="InterPro" id="IPR036922">
    <property type="entry name" value="Rieske_2Fe-2S_sf"/>
</dbReference>
<dbReference type="RefSeq" id="WP_163703419.1">
    <property type="nucleotide sequence ID" value="NZ_QXHD01000004.1"/>
</dbReference>
<dbReference type="InterPro" id="IPR044043">
    <property type="entry name" value="VanA_C_cat"/>
</dbReference>
<dbReference type="PANTHER" id="PTHR21266:SF60">
    <property type="entry name" value="3-KETOSTEROID-9-ALPHA-MONOOXYGENASE, OXYGENASE COMPONENT"/>
    <property type="match status" value="1"/>
</dbReference>
<dbReference type="Gene3D" id="2.102.10.10">
    <property type="entry name" value="Rieske [2Fe-2S] iron-sulphur domain"/>
    <property type="match status" value="1"/>
</dbReference>
<reference evidence="7 8" key="1">
    <citation type="journal article" date="2020" name="Microb. Ecol.">
        <title>Ecogenomics of the Marine Benthic Filamentous Cyanobacterium Adonisia.</title>
        <authorList>
            <person name="Walter J.M."/>
            <person name="Coutinho F.H."/>
            <person name="Leomil L."/>
            <person name="Hargreaves P.I."/>
            <person name="Campeao M.E."/>
            <person name="Vieira V.V."/>
            <person name="Silva B.S."/>
            <person name="Fistarol G.O."/>
            <person name="Salomon P.S."/>
            <person name="Sawabe T."/>
            <person name="Mino S."/>
            <person name="Hosokawa M."/>
            <person name="Miyashita H."/>
            <person name="Maruyama F."/>
            <person name="van Verk M.C."/>
            <person name="Dutilh B.E."/>
            <person name="Thompson C.C."/>
            <person name="Thompson F.L."/>
        </authorList>
    </citation>
    <scope>NUCLEOTIDE SEQUENCE [LARGE SCALE GENOMIC DNA]</scope>
    <source>
        <strain evidence="7 8">CCMR0081</strain>
    </source>
</reference>
<comment type="caution">
    <text evidence="7">The sequence shown here is derived from an EMBL/GenBank/DDBJ whole genome shotgun (WGS) entry which is preliminary data.</text>
</comment>
<keyword evidence="7" id="KW-0223">Dioxygenase</keyword>
<dbReference type="AlphaFoldDB" id="A0A6M0RHG9"/>
<dbReference type="SUPFAM" id="SSF55961">
    <property type="entry name" value="Bet v1-like"/>
    <property type="match status" value="1"/>
</dbReference>
<dbReference type="EMBL" id="QXHD01000004">
    <property type="protein sequence ID" value="NEZ55313.1"/>
    <property type="molecule type" value="Genomic_DNA"/>
</dbReference>
<keyword evidence="1" id="KW-0001">2Fe-2S</keyword>